<accession>A0A9Q0Y564</accession>
<gene>
    <name evidence="2" type="ORF">JRQ81_005591</name>
</gene>
<evidence type="ECO:0000256" key="1">
    <source>
        <dbReference type="SAM" id="Coils"/>
    </source>
</evidence>
<reference evidence="2" key="1">
    <citation type="journal article" date="2023" name="DNA Res.">
        <title>Chromosome-level genome assembly of Phrynocephalus forsythii using third-generation DNA sequencing and Hi-C analysis.</title>
        <authorList>
            <person name="Qi Y."/>
            <person name="Zhao W."/>
            <person name="Zhao Y."/>
            <person name="Niu C."/>
            <person name="Cao S."/>
            <person name="Zhang Y."/>
        </authorList>
    </citation>
    <scope>NUCLEOTIDE SEQUENCE</scope>
    <source>
        <tissue evidence="2">Muscle</tissue>
    </source>
</reference>
<evidence type="ECO:0000313" key="3">
    <source>
        <dbReference type="Proteomes" id="UP001142489"/>
    </source>
</evidence>
<feature type="non-terminal residue" evidence="2">
    <location>
        <position position="238"/>
    </location>
</feature>
<proteinExistence type="predicted"/>
<dbReference type="OrthoDB" id="9054609at2759"/>
<organism evidence="2 3">
    <name type="scientific">Phrynocephalus forsythii</name>
    <dbReference type="NCBI Taxonomy" id="171643"/>
    <lineage>
        <taxon>Eukaryota</taxon>
        <taxon>Metazoa</taxon>
        <taxon>Chordata</taxon>
        <taxon>Craniata</taxon>
        <taxon>Vertebrata</taxon>
        <taxon>Euteleostomi</taxon>
        <taxon>Lepidosauria</taxon>
        <taxon>Squamata</taxon>
        <taxon>Bifurcata</taxon>
        <taxon>Unidentata</taxon>
        <taxon>Episquamata</taxon>
        <taxon>Toxicofera</taxon>
        <taxon>Iguania</taxon>
        <taxon>Acrodonta</taxon>
        <taxon>Agamidae</taxon>
        <taxon>Agaminae</taxon>
        <taxon>Phrynocephalus</taxon>
    </lineage>
</organism>
<comment type="caution">
    <text evidence="2">The sequence shown here is derived from an EMBL/GenBank/DDBJ whole genome shotgun (WGS) entry which is preliminary data.</text>
</comment>
<name>A0A9Q0Y564_9SAUR</name>
<feature type="coiled-coil region" evidence="1">
    <location>
        <begin position="1"/>
        <end position="49"/>
    </location>
</feature>
<evidence type="ECO:0000313" key="2">
    <source>
        <dbReference type="EMBL" id="KAJ7341466.1"/>
    </source>
</evidence>
<sequence length="238" mass="28468">MEEINQQIVSLGNQVTEISQKVQENASQIEQLDKKIIENQKDLKRLEEERGKDHEAVKLYKEATLILEMERASHTLRFRKVQKDKDVETTDLMEQALADVLDMEKSQMSQEIDQIYRVNSSFARKNKVPREVHVVFVRRKIKEDILRRLRENTLKINDQEITILKQTPWKIRDIRKQYFFLTNKLNENKFQMASPQGVLVTWQTRRFKLDSLDKARDFYHRYIVTMEGQSPPSEREEM</sequence>
<dbReference type="Proteomes" id="UP001142489">
    <property type="component" value="Unassembled WGS sequence"/>
</dbReference>
<keyword evidence="3" id="KW-1185">Reference proteome</keyword>
<evidence type="ECO:0008006" key="4">
    <source>
        <dbReference type="Google" id="ProtNLM"/>
    </source>
</evidence>
<dbReference type="AlphaFoldDB" id="A0A9Q0Y564"/>
<protein>
    <recommendedName>
        <fullName evidence="4">L1 transposable element RRM domain-containing protein</fullName>
    </recommendedName>
</protein>
<dbReference type="EMBL" id="JAPFRF010000002">
    <property type="protein sequence ID" value="KAJ7341466.1"/>
    <property type="molecule type" value="Genomic_DNA"/>
</dbReference>
<keyword evidence="1" id="KW-0175">Coiled coil</keyword>
<dbReference type="Gene3D" id="3.30.70.1820">
    <property type="entry name" value="L1 transposable element, RRM domain"/>
    <property type="match status" value="1"/>
</dbReference>